<keyword evidence="8 12" id="KW-0472">Membrane</keyword>
<evidence type="ECO:0000256" key="6">
    <source>
        <dbReference type="ARBA" id="ARBA00022989"/>
    </source>
</evidence>
<evidence type="ECO:0000256" key="9">
    <source>
        <dbReference type="ARBA" id="ARBA00023157"/>
    </source>
</evidence>
<gene>
    <name evidence="12" type="primary">bdbC</name>
    <name evidence="14" type="ORF">EDC24_1674</name>
</gene>
<feature type="transmembrane region" description="Helical" evidence="13">
    <location>
        <begin position="7"/>
        <end position="27"/>
    </location>
</feature>
<dbReference type="GO" id="GO:0006457">
    <property type="term" value="P:protein folding"/>
    <property type="evidence" value="ECO:0007669"/>
    <property type="project" value="InterPro"/>
</dbReference>
<comment type="subcellular location">
    <subcellularLocation>
        <location evidence="12">Cell membrane</location>
        <topology evidence="12">Multi-pass membrane protein</topology>
    </subcellularLocation>
    <subcellularLocation>
        <location evidence="1">Membrane</location>
        <topology evidence="1">Multi-pass membrane protein</topology>
    </subcellularLocation>
</comment>
<reference evidence="14 15" key="1">
    <citation type="submission" date="2018-11" db="EMBL/GenBank/DDBJ databases">
        <title>Genomic Encyclopedia of Type Strains, Phase IV (KMG-IV): sequencing the most valuable type-strain genomes for metagenomic binning, comparative biology and taxonomic classification.</title>
        <authorList>
            <person name="Goeker M."/>
        </authorList>
    </citation>
    <scope>NUCLEOTIDE SEQUENCE [LARGE SCALE GENOMIC DNA]</scope>
    <source>
        <strain evidence="14 15">DSM 18090</strain>
    </source>
</reference>
<evidence type="ECO:0000256" key="8">
    <source>
        <dbReference type="ARBA" id="ARBA00023136"/>
    </source>
</evidence>
<keyword evidence="12" id="KW-1003">Cell membrane</keyword>
<dbReference type="InterPro" id="IPR003752">
    <property type="entry name" value="DiS_bond_form_DsbB/BdbC"/>
</dbReference>
<evidence type="ECO:0000313" key="15">
    <source>
        <dbReference type="Proteomes" id="UP000276443"/>
    </source>
</evidence>
<keyword evidence="7 12" id="KW-0560">Oxidoreductase</keyword>
<keyword evidence="11 12" id="KW-0676">Redox-active center</keyword>
<evidence type="ECO:0000256" key="5">
    <source>
        <dbReference type="ARBA" id="ARBA00022982"/>
    </source>
</evidence>
<keyword evidence="3 12" id="KW-0813">Transport</keyword>
<evidence type="ECO:0000256" key="4">
    <source>
        <dbReference type="ARBA" id="ARBA00022692"/>
    </source>
</evidence>
<evidence type="ECO:0000256" key="11">
    <source>
        <dbReference type="ARBA" id="ARBA00023284"/>
    </source>
</evidence>
<evidence type="ECO:0000256" key="2">
    <source>
        <dbReference type="ARBA" id="ARBA00007602"/>
    </source>
</evidence>
<evidence type="ECO:0000256" key="3">
    <source>
        <dbReference type="ARBA" id="ARBA00022448"/>
    </source>
</evidence>
<dbReference type="Gene3D" id="1.20.1550.10">
    <property type="entry name" value="DsbB-like"/>
    <property type="match status" value="1"/>
</dbReference>
<dbReference type="HAMAP" id="MF_00287">
    <property type="entry name" value="BdbC"/>
    <property type="match status" value="1"/>
</dbReference>
<feature type="transmembrane region" description="Helical" evidence="13">
    <location>
        <begin position="109"/>
        <end position="134"/>
    </location>
</feature>
<keyword evidence="6 12" id="KW-1133">Transmembrane helix</keyword>
<dbReference type="InterPro" id="IPR012187">
    <property type="entry name" value="Disulphide_bond_form_BdbC"/>
</dbReference>
<organism evidence="14 15">
    <name type="scientific">Aquisalibacillus elongatus</name>
    <dbReference type="NCBI Taxonomy" id="485577"/>
    <lineage>
        <taxon>Bacteria</taxon>
        <taxon>Bacillati</taxon>
        <taxon>Bacillota</taxon>
        <taxon>Bacilli</taxon>
        <taxon>Bacillales</taxon>
        <taxon>Bacillaceae</taxon>
        <taxon>Aquisalibacillus</taxon>
    </lineage>
</organism>
<dbReference type="GO" id="GO:0015035">
    <property type="term" value="F:protein-disulfide reductase activity"/>
    <property type="evidence" value="ECO:0007669"/>
    <property type="project" value="UniProtKB-UniRule"/>
</dbReference>
<evidence type="ECO:0000256" key="10">
    <source>
        <dbReference type="ARBA" id="ARBA00023186"/>
    </source>
</evidence>
<feature type="transmembrane region" description="Helical" evidence="13">
    <location>
        <begin position="63"/>
        <end position="83"/>
    </location>
</feature>
<accession>A0A3N5BTR4</accession>
<protein>
    <recommendedName>
        <fullName evidence="12">Probable disulfide formation protein</fullName>
    </recommendedName>
    <alternativeName>
        <fullName evidence="12">Disulfide oxidoreductase</fullName>
    </alternativeName>
    <alternativeName>
        <fullName evidence="12">Thiol-disulfide oxidoreductase</fullName>
    </alternativeName>
</protein>
<keyword evidence="5 12" id="KW-0249">Electron transport</keyword>
<evidence type="ECO:0000256" key="12">
    <source>
        <dbReference type="HAMAP-Rule" id="MF_00287"/>
    </source>
</evidence>
<evidence type="ECO:0000313" key="14">
    <source>
        <dbReference type="EMBL" id="RPF53178.1"/>
    </source>
</evidence>
<sequence length="140" mass="15783">MNKTNENLMVFAWGVALVATLGSLYFSEILGYVPCKMCWFQRILMYPMVVILLIGIAIKDVKAVYYTIALSIIGYLVSTYHYAIQKFEVFQQSAPTCGQVSCTGSYINWLGFITIPFLAGLAFLLILVASILIWKNMKEE</sequence>
<comment type="similarity">
    <text evidence="2 12">Belongs to the DsbB family. BdbC subfamily.</text>
</comment>
<dbReference type="GO" id="GO:0005886">
    <property type="term" value="C:plasma membrane"/>
    <property type="evidence" value="ECO:0007669"/>
    <property type="project" value="UniProtKB-SubCell"/>
</dbReference>
<dbReference type="SUPFAM" id="SSF158442">
    <property type="entry name" value="DsbB-like"/>
    <property type="match status" value="1"/>
</dbReference>
<comment type="function">
    <text evidence="12">Required for disulfide bond formation in some proteins.</text>
</comment>
<dbReference type="InterPro" id="IPR023380">
    <property type="entry name" value="DsbB-like_sf"/>
</dbReference>
<dbReference type="AlphaFoldDB" id="A0A3N5BTR4"/>
<keyword evidence="9 12" id="KW-1015">Disulfide bond</keyword>
<keyword evidence="15" id="KW-1185">Reference proteome</keyword>
<dbReference type="Pfam" id="PF02600">
    <property type="entry name" value="DsbB"/>
    <property type="match status" value="1"/>
</dbReference>
<dbReference type="EMBL" id="RKRF01000009">
    <property type="protein sequence ID" value="RPF53178.1"/>
    <property type="molecule type" value="Genomic_DNA"/>
</dbReference>
<feature type="transmembrane region" description="Helical" evidence="13">
    <location>
        <begin position="39"/>
        <end position="58"/>
    </location>
</feature>
<keyword evidence="10 12" id="KW-0143">Chaperone</keyword>
<dbReference type="PIRSF" id="PIRSF036659">
    <property type="entry name" value="BdbC"/>
    <property type="match status" value="1"/>
</dbReference>
<keyword evidence="4 12" id="KW-0812">Transmembrane</keyword>
<dbReference type="Proteomes" id="UP000276443">
    <property type="component" value="Unassembled WGS sequence"/>
</dbReference>
<comment type="caution">
    <text evidence="12">Lacks conserved residue(s) required for the propagation of feature annotation.</text>
</comment>
<proteinExistence type="inferred from homology"/>
<name>A0A3N5BTR4_9BACI</name>
<feature type="disulfide bond" description="Redox-active" evidence="12">
    <location>
        <begin position="35"/>
        <end position="38"/>
    </location>
</feature>
<evidence type="ECO:0000256" key="7">
    <source>
        <dbReference type="ARBA" id="ARBA00023002"/>
    </source>
</evidence>
<dbReference type="PANTHER" id="PTHR43469:SF1">
    <property type="entry name" value="SPBETA PROPHAGE-DERIVED DISULFIDE BOND FORMATION PROTEIN B"/>
    <property type="match status" value="1"/>
</dbReference>
<dbReference type="PANTHER" id="PTHR43469">
    <property type="entry name" value="DISULFIDE FORMATION PROTEIN-RELATED"/>
    <property type="match status" value="1"/>
</dbReference>
<evidence type="ECO:0000256" key="1">
    <source>
        <dbReference type="ARBA" id="ARBA00004141"/>
    </source>
</evidence>
<dbReference type="NCBIfam" id="NF002849">
    <property type="entry name" value="PRK03113.1"/>
    <property type="match status" value="1"/>
</dbReference>
<evidence type="ECO:0000256" key="13">
    <source>
        <dbReference type="SAM" id="Phobius"/>
    </source>
</evidence>
<comment type="caution">
    <text evidence="14">The sequence shown here is derived from an EMBL/GenBank/DDBJ whole genome shotgun (WGS) entry which is preliminary data.</text>
</comment>